<evidence type="ECO:0000256" key="1">
    <source>
        <dbReference type="ARBA" id="ARBA00022614"/>
    </source>
</evidence>
<reference evidence="6" key="1">
    <citation type="submission" date="2010-07" db="EMBL/GenBank/DDBJ databases">
        <authorList>
            <person name="Tang W."/>
            <person name="Verduzco A."/>
            <person name="Nguyen A."/>
            <person name="Vierra C."/>
        </authorList>
    </citation>
    <scope>NUCLEOTIDE SEQUENCE</scope>
</reference>
<dbReference type="SMART" id="SM00369">
    <property type="entry name" value="LRR_TYP"/>
    <property type="match status" value="3"/>
</dbReference>
<feature type="signal peptide" evidence="4">
    <location>
        <begin position="1"/>
        <end position="23"/>
    </location>
</feature>
<dbReference type="SUPFAM" id="SSF52058">
    <property type="entry name" value="L domain-like"/>
    <property type="match status" value="1"/>
</dbReference>
<reference evidence="6" key="2">
    <citation type="submission" date="2011-01" db="EMBL/GenBank/DDBJ databases">
        <title>Identification of Proteins Involved in Black Widow Spider Wrapping Silk Fibers.</title>
        <authorList>
            <person name="Nguyen A."/>
            <person name="Verduzco A."/>
            <person name="Vierra C."/>
        </authorList>
    </citation>
    <scope>NUCLEOTIDE SEQUENCE</scope>
</reference>
<dbReference type="InterPro" id="IPR003591">
    <property type="entry name" value="Leu-rich_rpt_typical-subtyp"/>
</dbReference>
<accession>E7D1R0</accession>
<proteinExistence type="evidence at transcript level"/>
<evidence type="ECO:0000256" key="2">
    <source>
        <dbReference type="ARBA" id="ARBA00022729"/>
    </source>
</evidence>
<evidence type="ECO:0000313" key="6">
    <source>
        <dbReference type="EMBL" id="ADV40304.1"/>
    </source>
</evidence>
<organism evidence="6">
    <name type="scientific">Latrodectus hesperus</name>
    <name type="common">Western black widow spider</name>
    <dbReference type="NCBI Taxonomy" id="256737"/>
    <lineage>
        <taxon>Eukaryota</taxon>
        <taxon>Metazoa</taxon>
        <taxon>Ecdysozoa</taxon>
        <taxon>Arthropoda</taxon>
        <taxon>Chelicerata</taxon>
        <taxon>Arachnida</taxon>
        <taxon>Araneae</taxon>
        <taxon>Araneomorphae</taxon>
        <taxon>Entelegynae</taxon>
        <taxon>Araneoidea</taxon>
        <taxon>Theridiidae</taxon>
        <taxon>Latrodectus</taxon>
    </lineage>
</organism>
<keyword evidence="2 4" id="KW-0732">Signal</keyword>
<evidence type="ECO:0000256" key="4">
    <source>
        <dbReference type="SAM" id="SignalP"/>
    </source>
</evidence>
<evidence type="ECO:0000256" key="3">
    <source>
        <dbReference type="ARBA" id="ARBA00022737"/>
    </source>
</evidence>
<dbReference type="InterPro" id="IPR000483">
    <property type="entry name" value="Cys-rich_flank_reg_C"/>
</dbReference>
<name>E7D1R0_LATHE</name>
<dbReference type="AlphaFoldDB" id="E7D1R0"/>
<dbReference type="SMART" id="SM00364">
    <property type="entry name" value="LRR_BAC"/>
    <property type="match status" value="2"/>
</dbReference>
<dbReference type="EMBL" id="HQ006013">
    <property type="protein sequence ID" value="ADV40304.1"/>
    <property type="molecule type" value="mRNA"/>
</dbReference>
<dbReference type="InterPro" id="IPR032675">
    <property type="entry name" value="LRR_dom_sf"/>
</dbReference>
<feature type="domain" description="LRRCT" evidence="5">
    <location>
        <begin position="301"/>
        <end position="323"/>
    </location>
</feature>
<dbReference type="InterPro" id="IPR001611">
    <property type="entry name" value="Leu-rich_rpt"/>
</dbReference>
<evidence type="ECO:0000259" key="5">
    <source>
        <dbReference type="Pfam" id="PF01463"/>
    </source>
</evidence>
<feature type="chain" id="PRO_5003218549" description="LRRCT domain-containing protein" evidence="4">
    <location>
        <begin position="24"/>
        <end position="323"/>
    </location>
</feature>
<keyword evidence="3" id="KW-0677">Repeat</keyword>
<dbReference type="Pfam" id="PF01463">
    <property type="entry name" value="LRRCT"/>
    <property type="match status" value="1"/>
</dbReference>
<keyword evidence="1" id="KW-0433">Leucine-rich repeat</keyword>
<dbReference type="PANTHER" id="PTHR24366">
    <property type="entry name" value="IG(IMMUNOGLOBULIN) AND LRR(LEUCINE RICH REPEAT) DOMAINS"/>
    <property type="match status" value="1"/>
</dbReference>
<dbReference type="PANTHER" id="PTHR24366:SF170">
    <property type="entry name" value="RE50361P"/>
    <property type="match status" value="1"/>
</dbReference>
<protein>
    <recommendedName>
        <fullName evidence="5">LRRCT domain-containing protein</fullName>
    </recommendedName>
</protein>
<dbReference type="Gene3D" id="3.80.10.10">
    <property type="entry name" value="Ribonuclease Inhibitor"/>
    <property type="match status" value="1"/>
</dbReference>
<dbReference type="Pfam" id="PF13855">
    <property type="entry name" value="LRR_8"/>
    <property type="match status" value="2"/>
</dbReference>
<sequence>ARGFLPHKLCILLLSILMPGNLAASIMPANLNTDFGNLCIEGTQGNFFDLRCTFLRNSNALQSILDNLSEHAFILELNHLDWKSFPLNFFHNVSLHTLIIADSTFNAFQNCSTPDYSVESLLHFSLENVTLREKLRWEDFKTLNKLEILSIYNTTISSSINSSFGHNLSQSLAVLTIAESNVTEIKADSFRPLKNLTYLRISHNKLETFPKLILKAPEKLEQLRLDYNRINTLPAGVFDNFSNLKVLSLSNNSLSTLREEVFSVLWRPSVRIELRDNPIKCDCRIFWIVSSLSKPRSLIGKCAHPKRLYGRNLIDLKAEDFIC</sequence>
<feature type="non-terminal residue" evidence="6">
    <location>
        <position position="1"/>
    </location>
</feature>
<dbReference type="PROSITE" id="PS51450">
    <property type="entry name" value="LRR"/>
    <property type="match status" value="2"/>
</dbReference>